<proteinExistence type="predicted"/>
<evidence type="ECO:0000259" key="2">
    <source>
        <dbReference type="Pfam" id="PF05922"/>
    </source>
</evidence>
<comment type="caution">
    <text evidence="3">The sequence shown here is derived from an EMBL/GenBank/DDBJ whole genome shotgun (WGS) entry which is preliminary data.</text>
</comment>
<evidence type="ECO:0000313" key="4">
    <source>
        <dbReference type="Proteomes" id="UP000823749"/>
    </source>
</evidence>
<feature type="compositionally biased region" description="Polar residues" evidence="1">
    <location>
        <begin position="65"/>
        <end position="82"/>
    </location>
</feature>
<dbReference type="EMBL" id="JACTNZ010000006">
    <property type="protein sequence ID" value="KAG5543494.1"/>
    <property type="molecule type" value="Genomic_DNA"/>
</dbReference>
<name>A0AAV6JTK9_9ERIC</name>
<dbReference type="InterPro" id="IPR037045">
    <property type="entry name" value="S8pro/Inhibitor_I9_sf"/>
</dbReference>
<keyword evidence="4" id="KW-1185">Reference proteome</keyword>
<sequence length="82" mass="9153">MDHSPKPATFSNHESWHRSTPKSLSSFHQDQLLYPYDHAIHGFSINLTPSQLSEIEKHPAHHANNRSPSASCSQPTPLNSLA</sequence>
<feature type="region of interest" description="Disordered" evidence="1">
    <location>
        <begin position="1"/>
        <end position="22"/>
    </location>
</feature>
<organism evidence="3 4">
    <name type="scientific">Rhododendron griersonianum</name>
    <dbReference type="NCBI Taxonomy" id="479676"/>
    <lineage>
        <taxon>Eukaryota</taxon>
        <taxon>Viridiplantae</taxon>
        <taxon>Streptophyta</taxon>
        <taxon>Embryophyta</taxon>
        <taxon>Tracheophyta</taxon>
        <taxon>Spermatophyta</taxon>
        <taxon>Magnoliopsida</taxon>
        <taxon>eudicotyledons</taxon>
        <taxon>Gunneridae</taxon>
        <taxon>Pentapetalae</taxon>
        <taxon>asterids</taxon>
        <taxon>Ericales</taxon>
        <taxon>Ericaceae</taxon>
        <taxon>Ericoideae</taxon>
        <taxon>Rhodoreae</taxon>
        <taxon>Rhododendron</taxon>
    </lineage>
</organism>
<evidence type="ECO:0000256" key="1">
    <source>
        <dbReference type="SAM" id="MobiDB-lite"/>
    </source>
</evidence>
<evidence type="ECO:0000313" key="3">
    <source>
        <dbReference type="EMBL" id="KAG5543494.1"/>
    </source>
</evidence>
<dbReference type="AlphaFoldDB" id="A0AAV6JTK9"/>
<dbReference type="Proteomes" id="UP000823749">
    <property type="component" value="Chromosome 6"/>
</dbReference>
<dbReference type="InterPro" id="IPR010259">
    <property type="entry name" value="S8pro/Inhibitor_I9"/>
</dbReference>
<reference evidence="3 4" key="1">
    <citation type="submission" date="2020-08" db="EMBL/GenBank/DDBJ databases">
        <title>Plant Genome Project.</title>
        <authorList>
            <person name="Zhang R.-G."/>
        </authorList>
    </citation>
    <scope>NUCLEOTIDE SEQUENCE [LARGE SCALE GENOMIC DNA]</scope>
    <source>
        <strain evidence="3">WSP0</strain>
        <tissue evidence="3">Leaf</tissue>
    </source>
</reference>
<gene>
    <name evidence="3" type="ORF">RHGRI_016279</name>
</gene>
<dbReference type="Pfam" id="PF05922">
    <property type="entry name" value="Inhibitor_I9"/>
    <property type="match status" value="1"/>
</dbReference>
<feature type="domain" description="Inhibitor I9" evidence="2">
    <location>
        <begin position="2"/>
        <end position="59"/>
    </location>
</feature>
<accession>A0AAV6JTK9</accession>
<dbReference type="Gene3D" id="3.30.70.80">
    <property type="entry name" value="Peptidase S8 propeptide/proteinase inhibitor I9"/>
    <property type="match status" value="1"/>
</dbReference>
<feature type="region of interest" description="Disordered" evidence="1">
    <location>
        <begin position="54"/>
        <end position="82"/>
    </location>
</feature>
<protein>
    <recommendedName>
        <fullName evidence="2">Inhibitor I9 domain-containing protein</fullName>
    </recommendedName>
</protein>